<sequence>MRVFLNGQELEFVEGGYEYVFLKPYKRCVQDKVVKDGRELYIQYYDNGVRIRTLITPKEITTLINRDVAVDHKNRKIYILEEGNQVLRHDDGTVEVI</sequence>
<organism evidence="1 2">
    <name type="scientific">Thermosyntropha lipolytica DSM 11003</name>
    <dbReference type="NCBI Taxonomy" id="1123382"/>
    <lineage>
        <taxon>Bacteria</taxon>
        <taxon>Bacillati</taxon>
        <taxon>Bacillota</taxon>
        <taxon>Clostridia</taxon>
        <taxon>Eubacteriales</taxon>
        <taxon>Syntrophomonadaceae</taxon>
        <taxon>Thermosyntropha</taxon>
    </lineage>
</organism>
<name>A0A1M5PXG4_9FIRM</name>
<evidence type="ECO:0000313" key="2">
    <source>
        <dbReference type="Proteomes" id="UP000242329"/>
    </source>
</evidence>
<dbReference type="RefSeq" id="WP_073092535.1">
    <property type="nucleotide sequence ID" value="NZ_FQWY01000027.1"/>
</dbReference>
<reference evidence="2" key="1">
    <citation type="submission" date="2016-11" db="EMBL/GenBank/DDBJ databases">
        <authorList>
            <person name="Varghese N."/>
            <person name="Submissions S."/>
        </authorList>
    </citation>
    <scope>NUCLEOTIDE SEQUENCE [LARGE SCALE GENOMIC DNA]</scope>
    <source>
        <strain evidence="2">DSM 11003</strain>
    </source>
</reference>
<dbReference type="Proteomes" id="UP000242329">
    <property type="component" value="Unassembled WGS sequence"/>
</dbReference>
<keyword evidence="2" id="KW-1185">Reference proteome</keyword>
<dbReference type="STRING" id="1123382.SAMN02745221_01595"/>
<accession>A0A1M5PXG4</accession>
<evidence type="ECO:0000313" key="1">
    <source>
        <dbReference type="EMBL" id="SHH06360.1"/>
    </source>
</evidence>
<dbReference type="EMBL" id="FQWY01000027">
    <property type="protein sequence ID" value="SHH06360.1"/>
    <property type="molecule type" value="Genomic_DNA"/>
</dbReference>
<proteinExistence type="predicted"/>
<protein>
    <submittedName>
        <fullName evidence="1">Uncharacterized protein</fullName>
    </submittedName>
</protein>
<dbReference type="AlphaFoldDB" id="A0A1M5PXG4"/>
<dbReference type="OrthoDB" id="2082667at2"/>
<gene>
    <name evidence="1" type="ORF">SAMN02745221_01595</name>
</gene>